<dbReference type="Pfam" id="PF00106">
    <property type="entry name" value="adh_short"/>
    <property type="match status" value="1"/>
</dbReference>
<dbReference type="PANTHER" id="PTHR43669">
    <property type="entry name" value="5-KETO-D-GLUCONATE 5-REDUCTASE"/>
    <property type="match status" value="1"/>
</dbReference>
<dbReference type="GO" id="GO:0016491">
    <property type="term" value="F:oxidoreductase activity"/>
    <property type="evidence" value="ECO:0007669"/>
    <property type="project" value="UniProtKB-KW"/>
</dbReference>
<keyword evidence="2" id="KW-0560">Oxidoreductase</keyword>
<accession>U1SMR0</accession>
<organism evidence="3 4">
    <name type="scientific">Alloscardovia omnicolens F0580</name>
    <dbReference type="NCBI Taxonomy" id="1321816"/>
    <lineage>
        <taxon>Bacteria</taxon>
        <taxon>Bacillati</taxon>
        <taxon>Actinomycetota</taxon>
        <taxon>Actinomycetes</taxon>
        <taxon>Bifidobacteriales</taxon>
        <taxon>Bifidobacteriaceae</taxon>
        <taxon>Alloscardovia</taxon>
    </lineage>
</organism>
<comment type="similarity">
    <text evidence="1">Belongs to the short-chain dehydrogenases/reductases (SDR) family.</text>
</comment>
<dbReference type="RefSeq" id="WP_021617241.1">
    <property type="nucleotide sequence ID" value="NZ_KE952638.1"/>
</dbReference>
<dbReference type="Proteomes" id="UP000016519">
    <property type="component" value="Unassembled WGS sequence"/>
</dbReference>
<dbReference type="InterPro" id="IPR002347">
    <property type="entry name" value="SDR_fam"/>
</dbReference>
<dbReference type="SUPFAM" id="SSF51735">
    <property type="entry name" value="NAD(P)-binding Rossmann-fold domains"/>
    <property type="match status" value="1"/>
</dbReference>
<evidence type="ECO:0000313" key="4">
    <source>
        <dbReference type="Proteomes" id="UP000016519"/>
    </source>
</evidence>
<reference evidence="3 4" key="1">
    <citation type="submission" date="2013-08" db="EMBL/GenBank/DDBJ databases">
        <authorList>
            <person name="Weinstock G."/>
            <person name="Sodergren E."/>
            <person name="Wylie T."/>
            <person name="Fulton L."/>
            <person name="Fulton R."/>
            <person name="Fronick C."/>
            <person name="O'Laughlin M."/>
            <person name="Godfrey J."/>
            <person name="Miner T."/>
            <person name="Herter B."/>
            <person name="Appelbaum E."/>
            <person name="Cordes M."/>
            <person name="Lek S."/>
            <person name="Wollam A."/>
            <person name="Pepin K.H."/>
            <person name="Palsikar V.B."/>
            <person name="Mitreva M."/>
            <person name="Wilson R.K."/>
        </authorList>
    </citation>
    <scope>NUCLEOTIDE SEQUENCE [LARGE SCALE GENOMIC DNA]</scope>
    <source>
        <strain evidence="3 4">F0580</strain>
    </source>
</reference>
<evidence type="ECO:0000256" key="1">
    <source>
        <dbReference type="ARBA" id="ARBA00006484"/>
    </source>
</evidence>
<evidence type="ECO:0000313" key="3">
    <source>
        <dbReference type="EMBL" id="ERH31947.1"/>
    </source>
</evidence>
<dbReference type="GeneID" id="99646776"/>
<name>U1SMR0_9BIFI</name>
<comment type="caution">
    <text evidence="3">The sequence shown here is derived from an EMBL/GenBank/DDBJ whole genome shotgun (WGS) entry which is preliminary data.</text>
</comment>
<dbReference type="PANTHER" id="PTHR43669:SF3">
    <property type="entry name" value="ALCOHOL DEHYDROGENASE, PUTATIVE (AFU_ORTHOLOGUE AFUA_3G03445)-RELATED"/>
    <property type="match status" value="1"/>
</dbReference>
<dbReference type="AlphaFoldDB" id="U1SMR0"/>
<evidence type="ECO:0000256" key="2">
    <source>
        <dbReference type="ARBA" id="ARBA00023002"/>
    </source>
</evidence>
<dbReference type="PATRIC" id="fig|1321816.3.peg.62"/>
<sequence length="125" mass="12485">MADKKVALVTGGAQGIGEAAVRRLSADGFAVAIADLNLEGAQALADELNANGGTALAIKLDVSDQAAVDAAVDEAADKLGDFNVIVNNAGLAPTTPVGTVTPEQFELVTKVNIAGTMWGCSGCNT</sequence>
<dbReference type="PRINTS" id="PR00081">
    <property type="entry name" value="GDHRDH"/>
</dbReference>
<protein>
    <submittedName>
        <fullName evidence="3">Diacetyl reductase ((R)-acetoin forming) domain protein</fullName>
    </submittedName>
</protein>
<dbReference type="InterPro" id="IPR036291">
    <property type="entry name" value="NAD(P)-bd_dom_sf"/>
</dbReference>
<proteinExistence type="inferred from homology"/>
<keyword evidence="4" id="KW-1185">Reference proteome</keyword>
<dbReference type="HOGENOM" id="CLU_010194_2_19_11"/>
<gene>
    <name evidence="3" type="ORF">HMPREF9244_00082</name>
</gene>
<dbReference type="EMBL" id="AWSI01000007">
    <property type="protein sequence ID" value="ERH31947.1"/>
    <property type="molecule type" value="Genomic_DNA"/>
</dbReference>
<dbReference type="Gene3D" id="3.40.50.720">
    <property type="entry name" value="NAD(P)-binding Rossmann-like Domain"/>
    <property type="match status" value="1"/>
</dbReference>